<dbReference type="Pfam" id="PF19920">
    <property type="entry name" value="bpX4"/>
    <property type="match status" value="1"/>
</dbReference>
<gene>
    <name evidence="2" type="ORF">V5E97_35185</name>
</gene>
<evidence type="ECO:0000259" key="1">
    <source>
        <dbReference type="Pfam" id="PF19920"/>
    </source>
</evidence>
<name>A0AAU7CFS3_9BACT</name>
<dbReference type="RefSeq" id="WP_406696245.1">
    <property type="nucleotide sequence ID" value="NZ_CP155447.1"/>
</dbReference>
<protein>
    <recommendedName>
        <fullName evidence="1">MoxR-vWA-beta-propeller ternary system domain-containing protein</fullName>
    </recommendedName>
</protein>
<dbReference type="EMBL" id="CP155447">
    <property type="protein sequence ID" value="XBH03511.1"/>
    <property type="molecule type" value="Genomic_DNA"/>
</dbReference>
<reference evidence="2" key="1">
    <citation type="submission" date="2024-05" db="EMBL/GenBank/DDBJ databases">
        <title>Planctomycetes of the genus Singulisphaera possess chitinolytic capabilities.</title>
        <authorList>
            <person name="Ivanova A."/>
        </authorList>
    </citation>
    <scope>NUCLEOTIDE SEQUENCE</scope>
    <source>
        <strain evidence="2">Ch08T</strain>
    </source>
</reference>
<accession>A0AAU7CFS3</accession>
<dbReference type="InterPro" id="IPR045549">
    <property type="entry name" value="bpX4"/>
</dbReference>
<evidence type="ECO:0000313" key="2">
    <source>
        <dbReference type="EMBL" id="XBH03511.1"/>
    </source>
</evidence>
<organism evidence="2">
    <name type="scientific">Singulisphaera sp. Ch08</name>
    <dbReference type="NCBI Taxonomy" id="3120278"/>
    <lineage>
        <taxon>Bacteria</taxon>
        <taxon>Pseudomonadati</taxon>
        <taxon>Planctomycetota</taxon>
        <taxon>Planctomycetia</taxon>
        <taxon>Isosphaerales</taxon>
        <taxon>Isosphaeraceae</taxon>
        <taxon>Singulisphaera</taxon>
    </lineage>
</organism>
<sequence>MNWLEALLPTLLYEGRLAFRQSPCMDASSPEATRLLRSAFDVYQLNVAGPRIEFDANTAIESSSLVIRASWALVNLGLPVAELTRWLAMSHPPTTPSHHLTADLVFRFLPQLRKRALAHRAIDPLVERIESILRQWPLSGVLAGLETGPDTPPQFSGHPGLMLLYAERWAIHRDPAWRPDDSLNEYVDLVLNDRAQDGTPVGTSRTRRHD</sequence>
<proteinExistence type="predicted"/>
<dbReference type="AlphaFoldDB" id="A0AAU7CFS3"/>
<feature type="domain" description="MoxR-vWA-beta-propeller ternary system" evidence="1">
    <location>
        <begin position="6"/>
        <end position="196"/>
    </location>
</feature>